<evidence type="ECO:0000313" key="1">
    <source>
        <dbReference type="EMBL" id="CAD7419499.1"/>
    </source>
</evidence>
<proteinExistence type="predicted"/>
<gene>
    <name evidence="1" type="ORF">TPSB3V08_LOCUS12991</name>
</gene>
<accession>A0A7R9HFP0</accession>
<organism evidence="1">
    <name type="scientific">Timema poppense</name>
    <name type="common">Walking stick</name>
    <dbReference type="NCBI Taxonomy" id="170557"/>
    <lineage>
        <taxon>Eukaryota</taxon>
        <taxon>Metazoa</taxon>
        <taxon>Ecdysozoa</taxon>
        <taxon>Arthropoda</taxon>
        <taxon>Hexapoda</taxon>
        <taxon>Insecta</taxon>
        <taxon>Pterygota</taxon>
        <taxon>Neoptera</taxon>
        <taxon>Polyneoptera</taxon>
        <taxon>Phasmatodea</taxon>
        <taxon>Timematodea</taxon>
        <taxon>Timematoidea</taxon>
        <taxon>Timematidae</taxon>
        <taxon>Timema</taxon>
    </lineage>
</organism>
<protein>
    <submittedName>
        <fullName evidence="1">Uncharacterized protein</fullName>
    </submittedName>
</protein>
<sequence>MKLAHSPYRSVVLSEPVPHYEKYNPCVCGLFLRAMDSLRAVRRERERRTASSVAVQGSQEGYGGISLSPVSRQSSSENVAIFDCLLTSCFTSLGQCPSSPPYEGHWVQREMRSGEQEWKEVAIKMVHPSLPMHDAIPCLARSRVRATISVGDCILFYEYMHGDYRVHLDLKVLAANPG</sequence>
<dbReference type="EMBL" id="OD021582">
    <property type="protein sequence ID" value="CAD7419499.1"/>
    <property type="molecule type" value="Genomic_DNA"/>
</dbReference>
<reference evidence="1" key="1">
    <citation type="submission" date="2020-11" db="EMBL/GenBank/DDBJ databases">
        <authorList>
            <person name="Tran Van P."/>
        </authorList>
    </citation>
    <scope>NUCLEOTIDE SEQUENCE</scope>
</reference>
<name>A0A7R9HFP0_TIMPO</name>
<dbReference type="AlphaFoldDB" id="A0A7R9HFP0"/>